<comment type="similarity">
    <text evidence="1">Belongs to the class-II aminoacyl-tRNA synthetase family.</text>
</comment>
<organism evidence="13 14">
    <name type="scientific">Periplaneta americana</name>
    <name type="common">American cockroach</name>
    <name type="synonym">Blatta americana</name>
    <dbReference type="NCBI Taxonomy" id="6978"/>
    <lineage>
        <taxon>Eukaryota</taxon>
        <taxon>Metazoa</taxon>
        <taxon>Ecdysozoa</taxon>
        <taxon>Arthropoda</taxon>
        <taxon>Hexapoda</taxon>
        <taxon>Insecta</taxon>
        <taxon>Pterygota</taxon>
        <taxon>Neoptera</taxon>
        <taxon>Polyneoptera</taxon>
        <taxon>Dictyoptera</taxon>
        <taxon>Blattodea</taxon>
        <taxon>Blattoidea</taxon>
        <taxon>Blattidae</taxon>
        <taxon>Blattinae</taxon>
        <taxon>Periplaneta</taxon>
    </lineage>
</organism>
<evidence type="ECO:0000256" key="6">
    <source>
        <dbReference type="ARBA" id="ARBA00022840"/>
    </source>
</evidence>
<dbReference type="InterPro" id="IPR050058">
    <property type="entry name" value="Ala-tRNA_ligase"/>
</dbReference>
<feature type="chain" id="PRO_5047205906" description="alanine--tRNA ligase" evidence="11">
    <location>
        <begin position="26"/>
        <end position="1021"/>
    </location>
</feature>
<keyword evidence="11" id="KW-0732">Signal</keyword>
<protein>
    <recommendedName>
        <fullName evidence="2">alanine--tRNA ligase</fullName>
        <ecNumber evidence="2">6.1.1.7</ecNumber>
    </recommendedName>
</protein>
<keyword evidence="5" id="KW-0547">Nucleotide-binding</keyword>
<evidence type="ECO:0000313" key="13">
    <source>
        <dbReference type="EMBL" id="KAJ4439300.1"/>
    </source>
</evidence>
<dbReference type="CDD" id="cd00673">
    <property type="entry name" value="AlaRS_core"/>
    <property type="match status" value="1"/>
</dbReference>
<name>A0ABQ8SYN5_PERAM</name>
<feature type="region of interest" description="Disordered" evidence="10">
    <location>
        <begin position="695"/>
        <end position="724"/>
    </location>
</feature>
<dbReference type="SUPFAM" id="SSF101353">
    <property type="entry name" value="Putative anticodon-binding domain of alanyl-tRNA synthetase (AlaRS)"/>
    <property type="match status" value="1"/>
</dbReference>
<evidence type="ECO:0000256" key="2">
    <source>
        <dbReference type="ARBA" id="ARBA00013168"/>
    </source>
</evidence>
<keyword evidence="7" id="KW-0694">RNA-binding</keyword>
<keyword evidence="14" id="KW-1185">Reference proteome</keyword>
<evidence type="ECO:0000256" key="9">
    <source>
        <dbReference type="ARBA" id="ARBA00023146"/>
    </source>
</evidence>
<keyword evidence="6" id="KW-0067">ATP-binding</keyword>
<evidence type="ECO:0000256" key="7">
    <source>
        <dbReference type="ARBA" id="ARBA00022884"/>
    </source>
</evidence>
<dbReference type="PANTHER" id="PTHR11777">
    <property type="entry name" value="ALANYL-TRNA SYNTHETASE"/>
    <property type="match status" value="1"/>
</dbReference>
<proteinExistence type="inferred from homology"/>
<dbReference type="InterPro" id="IPR018165">
    <property type="entry name" value="Ala-tRNA-synth_IIc_core"/>
</dbReference>
<evidence type="ECO:0000256" key="11">
    <source>
        <dbReference type="SAM" id="SignalP"/>
    </source>
</evidence>
<dbReference type="EMBL" id="JAJSOF020000017">
    <property type="protein sequence ID" value="KAJ4439300.1"/>
    <property type="molecule type" value="Genomic_DNA"/>
</dbReference>
<dbReference type="InterPro" id="IPR009000">
    <property type="entry name" value="Transl_B-barrel_sf"/>
</dbReference>
<accession>A0ABQ8SYN5</accession>
<evidence type="ECO:0000256" key="10">
    <source>
        <dbReference type="SAM" id="MobiDB-lite"/>
    </source>
</evidence>
<evidence type="ECO:0000256" key="1">
    <source>
        <dbReference type="ARBA" id="ARBA00008226"/>
    </source>
</evidence>
<evidence type="ECO:0000256" key="5">
    <source>
        <dbReference type="ARBA" id="ARBA00022741"/>
    </source>
</evidence>
<dbReference type="PROSITE" id="PS50860">
    <property type="entry name" value="AA_TRNA_LIGASE_II_ALA"/>
    <property type="match status" value="1"/>
</dbReference>
<dbReference type="InterPro" id="IPR045864">
    <property type="entry name" value="aa-tRNA-synth_II/BPL/LPL"/>
</dbReference>
<dbReference type="InterPro" id="IPR018162">
    <property type="entry name" value="Ala-tRNA-ligase_IIc_anticod-bd"/>
</dbReference>
<dbReference type="EC" id="6.1.1.7" evidence="2"/>
<dbReference type="SUPFAM" id="SSF55681">
    <property type="entry name" value="Class II aaRS and biotin synthetases"/>
    <property type="match status" value="3"/>
</dbReference>
<comment type="caution">
    <text evidence="13">The sequence shown here is derived from an EMBL/GenBank/DDBJ whole genome shotgun (WGS) entry which is preliminary data.</text>
</comment>
<gene>
    <name evidence="13" type="ORF">ANN_07422</name>
</gene>
<keyword evidence="9" id="KW-0030">Aminoacyl-tRNA synthetase</keyword>
<sequence>MWGPALPHNLSVLHLFLRLARHCHTAGSLSGKAIRQSFIDYYVKEHDHTFLRSSPVVPFCDPTVAFVNAGMNQFKGVFLGNAKAPCARAANSQKCIRVGGKHNDLDVVGADGYHHTFFEMLGSWSFGDYFKKEACELAWNLLTDRYGLHPSRLYVTYFGGDPAMGLGPDLETRDIWRQIGSLPSKETLRGHSDSSFRGKGYIQCCVGVRLCDMYSNQELAEIHFMYGKADGNAALARRLYQESVSSDRIMPFGSDDNFWEMGVSGPCGPCTEIHVDHIAGRKQAADRVNKGHDDLTEIWNLVFIQYDRSVKYVKQVFLSLEQAGKEIGLIINERKTKYMLADNGKIVDKIDSLLISDYNFEKVDNFTYLGSVVTSDNNMSKEISNRLMKANRAYFGLKYHFSSHALSRKVKVILYKTLVRPVLTYAAETWSISKNDEKRLEIFERKILRRIYGPTFEEGLWRRRYNYELYRLLGEPNIINTVKTSRLRNIDGSLKELPCCHVDTGMGLERLVAVLQGKRSNYDTDLFRPLFSAIHKYCRNVPVYQGRFGDQDDAGIDTGYRILADHTRMMTVALADGMFPDQNYKLRHIMRKAMLVSQQKFGVESGLVTELTNHVAESLGDVYPEIRSRLKQIQLMVNHEEELLRSLRLGATTNWQKILSVKPELAELDIVEMPGVVAGYHELASYARSSGVVKTSDKPQSQIELEQSEGKSKKAAKSENDKNLGETMLPNDLAFKLYDTYGLEENVIKDLAKMEGLQMDVNGFRNLLNMARFRTKESFSSEVENEQLLEAIAQLDNSGLATTEDSLKYSYTKQQGKYLFPRIECEVKAIIVGGKLVAKVEPGVKCSVVLDKTSFYHEAGGQASDVGHFVLENGSLFHVMEVTNCRGYLLHHGYVSTEGCLKTTGHNFRSLPSKETLRGHSDSSFQGEGYIQCCVGVRLCDMYSNQELAEIHFMYGKGDGNAALARRLYQERTHSDNVQIGRHLYVSITVCASMENLTLLVWEGDDQDLQLQKYRRRFWRL</sequence>
<keyword evidence="3" id="KW-0820">tRNA-binding</keyword>
<reference evidence="13 14" key="1">
    <citation type="journal article" date="2022" name="Allergy">
        <title>Genome assembly and annotation of Periplaneta americana reveal a comprehensive cockroach allergen profile.</title>
        <authorList>
            <person name="Wang L."/>
            <person name="Xiong Q."/>
            <person name="Saelim N."/>
            <person name="Wang L."/>
            <person name="Nong W."/>
            <person name="Wan A.T."/>
            <person name="Shi M."/>
            <person name="Liu X."/>
            <person name="Cao Q."/>
            <person name="Hui J.H.L."/>
            <person name="Sookrung N."/>
            <person name="Leung T.F."/>
            <person name="Tungtrongchitr A."/>
            <person name="Tsui S.K.W."/>
        </authorList>
    </citation>
    <scope>NUCLEOTIDE SEQUENCE [LARGE SCALE GENOMIC DNA]</scope>
    <source>
        <strain evidence="13">PWHHKU_190912</strain>
    </source>
</reference>
<dbReference type="SUPFAM" id="SSF50447">
    <property type="entry name" value="Translation proteins"/>
    <property type="match status" value="1"/>
</dbReference>
<evidence type="ECO:0000259" key="12">
    <source>
        <dbReference type="PROSITE" id="PS50860"/>
    </source>
</evidence>
<keyword evidence="8" id="KW-0648">Protein biosynthesis</keyword>
<dbReference type="Gene3D" id="3.30.930.10">
    <property type="entry name" value="Bira Bifunctional Protein, Domain 2"/>
    <property type="match status" value="2"/>
</dbReference>
<dbReference type="PANTHER" id="PTHR11777:SF9">
    <property type="entry name" value="ALANINE--TRNA LIGASE, CYTOPLASMIC"/>
    <property type="match status" value="1"/>
</dbReference>
<evidence type="ECO:0000313" key="14">
    <source>
        <dbReference type="Proteomes" id="UP001148838"/>
    </source>
</evidence>
<keyword evidence="4" id="KW-0436">Ligase</keyword>
<dbReference type="Gene3D" id="2.40.30.130">
    <property type="match status" value="1"/>
</dbReference>
<evidence type="ECO:0000256" key="8">
    <source>
        <dbReference type="ARBA" id="ARBA00022917"/>
    </source>
</evidence>
<feature type="domain" description="Alanyl-transfer RNA synthetases family profile" evidence="12">
    <location>
        <begin position="29"/>
        <end position="902"/>
    </location>
</feature>
<feature type="signal peptide" evidence="11">
    <location>
        <begin position="1"/>
        <end position="25"/>
    </location>
</feature>
<dbReference type="Proteomes" id="UP001148838">
    <property type="component" value="Unassembled WGS sequence"/>
</dbReference>
<dbReference type="Pfam" id="PF01411">
    <property type="entry name" value="tRNA-synt_2c"/>
    <property type="match status" value="3"/>
</dbReference>
<evidence type="ECO:0000256" key="3">
    <source>
        <dbReference type="ARBA" id="ARBA00022555"/>
    </source>
</evidence>
<evidence type="ECO:0000256" key="4">
    <source>
        <dbReference type="ARBA" id="ARBA00022598"/>
    </source>
</evidence>
<feature type="compositionally biased region" description="Basic and acidic residues" evidence="10">
    <location>
        <begin position="708"/>
        <end position="724"/>
    </location>
</feature>
<dbReference type="InterPro" id="IPR018164">
    <property type="entry name" value="Ala-tRNA-synth_IIc_N"/>
</dbReference>